<evidence type="ECO:0000313" key="4">
    <source>
        <dbReference type="Proteomes" id="UP001501195"/>
    </source>
</evidence>
<dbReference type="Gene3D" id="1.50.10.10">
    <property type="match status" value="1"/>
</dbReference>
<dbReference type="SUPFAM" id="SSF48208">
    <property type="entry name" value="Six-hairpin glycosidases"/>
    <property type="match status" value="1"/>
</dbReference>
<name>A0ABP9H9W0_9ACTN</name>
<dbReference type="InterPro" id="IPR012341">
    <property type="entry name" value="6hp_glycosidase-like_sf"/>
</dbReference>
<dbReference type="Pfam" id="PF07221">
    <property type="entry name" value="GlcNAc_2-epim"/>
    <property type="match status" value="1"/>
</dbReference>
<dbReference type="InterPro" id="IPR010819">
    <property type="entry name" value="AGE/CE"/>
</dbReference>
<organism evidence="3 4">
    <name type="scientific">Kineococcus glutinatus</name>
    <dbReference type="NCBI Taxonomy" id="1070872"/>
    <lineage>
        <taxon>Bacteria</taxon>
        <taxon>Bacillati</taxon>
        <taxon>Actinomycetota</taxon>
        <taxon>Actinomycetes</taxon>
        <taxon>Kineosporiales</taxon>
        <taxon>Kineosporiaceae</taxon>
        <taxon>Kineococcus</taxon>
    </lineage>
</organism>
<protein>
    <submittedName>
        <fullName evidence="3">AGE family epimerase/isomerase</fullName>
    </submittedName>
</protein>
<evidence type="ECO:0000313" key="3">
    <source>
        <dbReference type="EMBL" id="GAA4965088.1"/>
    </source>
</evidence>
<gene>
    <name evidence="3" type="ORF">GCM10023225_05280</name>
</gene>
<comment type="similarity">
    <text evidence="1">Belongs to the N-acylglucosamine 2-epimerase family.</text>
</comment>
<comment type="caution">
    <text evidence="3">The sequence shown here is derived from an EMBL/GenBank/DDBJ whole genome shotgun (WGS) entry which is preliminary data.</text>
</comment>
<proteinExistence type="inferred from homology"/>
<dbReference type="Proteomes" id="UP001501195">
    <property type="component" value="Unassembled WGS sequence"/>
</dbReference>
<reference evidence="4" key="1">
    <citation type="journal article" date="2019" name="Int. J. Syst. Evol. Microbiol.">
        <title>The Global Catalogue of Microorganisms (GCM) 10K type strain sequencing project: providing services to taxonomists for standard genome sequencing and annotation.</title>
        <authorList>
            <consortium name="The Broad Institute Genomics Platform"/>
            <consortium name="The Broad Institute Genome Sequencing Center for Infectious Disease"/>
            <person name="Wu L."/>
            <person name="Ma J."/>
        </authorList>
    </citation>
    <scope>NUCLEOTIDE SEQUENCE [LARGE SCALE GENOMIC DNA]</scope>
    <source>
        <strain evidence="4">JCM 18126</strain>
    </source>
</reference>
<dbReference type="PANTHER" id="PTHR15108">
    <property type="entry name" value="N-ACYLGLUCOSAMINE-2-EPIMERASE"/>
    <property type="match status" value="1"/>
</dbReference>
<evidence type="ECO:0000256" key="1">
    <source>
        <dbReference type="ARBA" id="ARBA00008558"/>
    </source>
</evidence>
<dbReference type="InterPro" id="IPR008928">
    <property type="entry name" value="6-hairpin_glycosidase_sf"/>
</dbReference>
<evidence type="ECO:0000256" key="2">
    <source>
        <dbReference type="ARBA" id="ARBA00023235"/>
    </source>
</evidence>
<keyword evidence="2" id="KW-0413">Isomerase</keyword>
<keyword evidence="4" id="KW-1185">Reference proteome</keyword>
<sequence>MTELLWPATHRLWLVQHALDLLTFGRRTPQPDGGAAWLDEHGRADGAAPTYTWITCRMLHVYCAGALLGVPGSAPIAQRVLTGLTGRLHDDEHGGWHHAVQQDGTPASGKDCYDHAFVLLAASSARQANLAGAADLLERAQRTFLRHFWDEGAGMCVDRWNTEFTECESYRGINANMHAVEAMLSVAGVTGDRAWIERAVQVCRFVVSSAQAHHWRLPEHYDESWRPMLEHNRDRSDDQFKPFGATVGHGLEWARLLLHAEAAQSGEQDGWLFSAATALFERAIGDGWGVDGQPGFVYTTDWDGRPIVRERMHWVVAEAINAAAALYQRSRDERYAALYRTYWDYADEHFIDHELGSWRHQLTSDHQAGDSVWAGKPDTYHAFQAALGPLLPLYPMLTTAIFEGRLA</sequence>
<dbReference type="EMBL" id="BAABIL010000054">
    <property type="protein sequence ID" value="GAA4965088.1"/>
    <property type="molecule type" value="Genomic_DNA"/>
</dbReference>
<accession>A0ABP9H9W0</accession>
<dbReference type="RefSeq" id="WP_345710775.1">
    <property type="nucleotide sequence ID" value="NZ_BAABIL010000054.1"/>
</dbReference>